<keyword evidence="1" id="KW-0732">Signal</keyword>
<name>A0A411WIB4_9GAMM</name>
<sequence length="121" mass="13254">MKGIGMLCTGAIGFLLMACVAKPEVSALSPTVPEAEEAVKAAFLQDAQENSTPMAMDMVKTDISRMHVTAVDDCEVQQDETLICNVYSDFQPEGSDEVRSNLDKIGFMKSEEQWVAMLFEP</sequence>
<gene>
    <name evidence="2" type="ORF">EKN56_05585</name>
</gene>
<feature type="chain" id="PRO_5019177162" description="Lipoprotein" evidence="1">
    <location>
        <begin position="22"/>
        <end position="121"/>
    </location>
</feature>
<organism evidence="2 3">
    <name type="scientific">Limnobaculum zhutongyuii</name>
    <dbReference type="NCBI Taxonomy" id="2498113"/>
    <lineage>
        <taxon>Bacteria</taxon>
        <taxon>Pseudomonadati</taxon>
        <taxon>Pseudomonadota</taxon>
        <taxon>Gammaproteobacteria</taxon>
        <taxon>Enterobacterales</taxon>
        <taxon>Budviciaceae</taxon>
        <taxon>Limnobaculum</taxon>
    </lineage>
</organism>
<reference evidence="2 3" key="1">
    <citation type="submission" date="2019-03" db="EMBL/GenBank/DDBJ databases">
        <title>Pragia sp. nov. isolated from the gut tract of Carduelis flavirostris.</title>
        <authorList>
            <person name="Ge Y."/>
        </authorList>
    </citation>
    <scope>NUCLEOTIDE SEQUENCE [LARGE SCALE GENOMIC DNA]</scope>
    <source>
        <strain evidence="2 3">CF-458</strain>
    </source>
</reference>
<proteinExistence type="predicted"/>
<evidence type="ECO:0000313" key="3">
    <source>
        <dbReference type="Proteomes" id="UP000293154"/>
    </source>
</evidence>
<evidence type="ECO:0008006" key="4">
    <source>
        <dbReference type="Google" id="ProtNLM"/>
    </source>
</evidence>
<evidence type="ECO:0000256" key="1">
    <source>
        <dbReference type="SAM" id="SignalP"/>
    </source>
</evidence>
<dbReference type="AlphaFoldDB" id="A0A411WIB4"/>
<evidence type="ECO:0000313" key="2">
    <source>
        <dbReference type="EMBL" id="QBH95920.1"/>
    </source>
</evidence>
<accession>A0A411WIB4</accession>
<dbReference type="PROSITE" id="PS51257">
    <property type="entry name" value="PROKAR_LIPOPROTEIN"/>
    <property type="match status" value="1"/>
</dbReference>
<dbReference type="KEGG" id="prag:EKN56_05585"/>
<feature type="signal peptide" evidence="1">
    <location>
        <begin position="1"/>
        <end position="21"/>
    </location>
</feature>
<keyword evidence="3" id="KW-1185">Reference proteome</keyword>
<dbReference type="RefSeq" id="WP_130590904.1">
    <property type="nucleotide sequence ID" value="NZ_CP034752.1"/>
</dbReference>
<dbReference type="Proteomes" id="UP000293154">
    <property type="component" value="Chromosome"/>
</dbReference>
<dbReference type="EMBL" id="CP034752">
    <property type="protein sequence ID" value="QBH95920.1"/>
    <property type="molecule type" value="Genomic_DNA"/>
</dbReference>
<protein>
    <recommendedName>
        <fullName evidence="4">Lipoprotein</fullName>
    </recommendedName>
</protein>
<dbReference type="OrthoDB" id="6637855at2"/>